<dbReference type="GO" id="GO:0051539">
    <property type="term" value="F:4 iron, 4 sulfur cluster binding"/>
    <property type="evidence" value="ECO:0007669"/>
    <property type="project" value="UniProtKB-UniRule"/>
</dbReference>
<proteinExistence type="inferred from homology"/>
<dbReference type="UniPathway" id="UPA00033">
    <property type="reaction ID" value="UER01027"/>
</dbReference>
<name>A0A507DH65_9FUNG</name>
<dbReference type="InterPro" id="IPR050067">
    <property type="entry name" value="IPM_dehydratase_rel_enz"/>
</dbReference>
<dbReference type="STRING" id="286115.A0A507DH65"/>
<dbReference type="GO" id="GO:0005739">
    <property type="term" value="C:mitochondrion"/>
    <property type="evidence" value="ECO:0007669"/>
    <property type="project" value="UniProtKB-SubCell"/>
</dbReference>
<dbReference type="Gene3D" id="3.20.19.10">
    <property type="entry name" value="Aconitase, domain 4"/>
    <property type="match status" value="1"/>
</dbReference>
<evidence type="ECO:0000256" key="7">
    <source>
        <dbReference type="ARBA" id="ARBA00022605"/>
    </source>
</evidence>
<evidence type="ECO:0000256" key="5">
    <source>
        <dbReference type="ARBA" id="ARBA00012022"/>
    </source>
</evidence>
<keyword evidence="12 17" id="KW-0496">Mitochondrion</keyword>
<gene>
    <name evidence="20" type="ORF">SeLEV6574_g05153</name>
    <name evidence="21" type="ORF">SeMB42_g02158</name>
</gene>
<feature type="domain" description="Aconitase/3-isopropylmalate dehydratase large subunit alpha/beta/alpha" evidence="18">
    <location>
        <begin position="45"/>
        <end position="440"/>
    </location>
</feature>
<organism evidence="21 22">
    <name type="scientific">Synchytrium endobioticum</name>
    <dbReference type="NCBI Taxonomy" id="286115"/>
    <lineage>
        <taxon>Eukaryota</taxon>
        <taxon>Fungi</taxon>
        <taxon>Fungi incertae sedis</taxon>
        <taxon>Chytridiomycota</taxon>
        <taxon>Chytridiomycota incertae sedis</taxon>
        <taxon>Chytridiomycetes</taxon>
        <taxon>Synchytriales</taxon>
        <taxon>Synchytriaceae</taxon>
        <taxon>Synchytrium</taxon>
    </lineage>
</organism>
<dbReference type="PRINTS" id="PR00415">
    <property type="entry name" value="ACONITASE"/>
</dbReference>
<comment type="caution">
    <text evidence="21">The sequence shown here is derived from an EMBL/GenBank/DDBJ whole genome shotgun (WGS) entry which is preliminary data.</text>
</comment>
<comment type="pathway">
    <text evidence="3 17">Amino-acid biosynthesis; L-lysine biosynthesis via AAA pathway; L-alpha-aminoadipate from 2-oxoglutarate: step 3/5.</text>
</comment>
<evidence type="ECO:0000256" key="9">
    <source>
        <dbReference type="ARBA" id="ARBA00022946"/>
    </source>
</evidence>
<dbReference type="PROSITE" id="PS01244">
    <property type="entry name" value="ACONITASE_2"/>
    <property type="match status" value="1"/>
</dbReference>
<keyword evidence="22" id="KW-1185">Reference proteome</keyword>
<keyword evidence="11 17" id="KW-0411">Iron-sulfur</keyword>
<dbReference type="PROSITE" id="PS00450">
    <property type="entry name" value="ACONITASE_1"/>
    <property type="match status" value="1"/>
</dbReference>
<evidence type="ECO:0000256" key="12">
    <source>
        <dbReference type="ARBA" id="ARBA00023128"/>
    </source>
</evidence>
<evidence type="ECO:0000256" key="14">
    <source>
        <dbReference type="ARBA" id="ARBA00023239"/>
    </source>
</evidence>
<evidence type="ECO:0000256" key="13">
    <source>
        <dbReference type="ARBA" id="ARBA00023154"/>
    </source>
</evidence>
<dbReference type="InterPro" id="IPR015931">
    <property type="entry name" value="Acnase/IPM_dHydase_lsu_aba_1/3"/>
</dbReference>
<evidence type="ECO:0000256" key="8">
    <source>
        <dbReference type="ARBA" id="ARBA00022723"/>
    </source>
</evidence>
<dbReference type="InterPro" id="IPR036008">
    <property type="entry name" value="Aconitase_4Fe-4S_dom"/>
</dbReference>
<dbReference type="InterPro" id="IPR000573">
    <property type="entry name" value="AconitaseA/IPMdHydase_ssu_swvl"/>
</dbReference>
<sequence length="662" mass="71018">MMLRRAPPVRISCRLYATCPPPQTLIEKIVQKYTFGIQPGQYVKAGDFVSIQPEHVMTHDNTAAVIQKFTSMGASKLKHPKQPVFTLDHDIQNKSEKNLLKYRSIATFASTHSITFYPAGRGIGHQIMIEEGHAFPGTLTVASDSHSNMYGGIGCLGTPIVRTDAAAIWATGRTWWQIPPIARVHLTNRLPPGVTGKDVIITLCSHFGRNEVLNHALEFVGTGIPHLSIDDRLTIANMTTEWGALAAVFPIDHTLLAWLHGHHHDIPRIASLANAPTACPDAHYAKHISFDLSTTSPSVSGPDDVKTAHPVHTLEAQNIAIQKAYLVSCTNARASDLKQAATVFRGHRVHEGVQFYFGAASSKVQQQAEVDGDWKILVDAGGIPLPSGCGPCIGLGVGLLRDGEVCISSTNRNFKGRMGSPRAHAYLSSPAIVAASAIAGKIASPASLTRPLIAGPSGSIAVSPAPPDTRTHTCTPHTQVAGFAGCVSGEIVFLDADNLNTDAIYPGKYTYQDDMAAHRMAQVAMENYDAAFYSVVRKGDVVVAGSNFGCGSSREQAATCLKHAGVGLVLAESFSETYKRNAINNALLVLEAPELVRALREAFGRDEPVLSRRTGWIANVDLVNGLLKIEGKREFGIPAVGSAAQELVVEGGLEQWVKNRLA</sequence>
<feature type="domain" description="Aconitase A/isopropylmalate dehydratase small subunit swivel" evidence="19">
    <location>
        <begin position="482"/>
        <end position="594"/>
    </location>
</feature>
<keyword evidence="14 17" id="KW-0456">Lyase</keyword>
<accession>A0A507DH65</accession>
<evidence type="ECO:0000256" key="15">
    <source>
        <dbReference type="ARBA" id="ARBA00029338"/>
    </source>
</evidence>
<evidence type="ECO:0000313" key="20">
    <source>
        <dbReference type="EMBL" id="TPX43273.1"/>
    </source>
</evidence>
<dbReference type="EMBL" id="QEAM01000231">
    <property type="protein sequence ID" value="TPX43273.1"/>
    <property type="molecule type" value="Genomic_DNA"/>
</dbReference>
<dbReference type="Pfam" id="PF00694">
    <property type="entry name" value="Aconitase_C"/>
    <property type="match status" value="1"/>
</dbReference>
<evidence type="ECO:0000313" key="21">
    <source>
        <dbReference type="EMBL" id="TPX50741.1"/>
    </source>
</evidence>
<dbReference type="SUPFAM" id="SSF53732">
    <property type="entry name" value="Aconitase iron-sulfur domain"/>
    <property type="match status" value="1"/>
</dbReference>
<evidence type="ECO:0000313" key="23">
    <source>
        <dbReference type="Proteomes" id="UP000320475"/>
    </source>
</evidence>
<dbReference type="SUPFAM" id="SSF52016">
    <property type="entry name" value="LeuD/IlvD-like"/>
    <property type="match status" value="1"/>
</dbReference>
<evidence type="ECO:0000259" key="18">
    <source>
        <dbReference type="Pfam" id="PF00330"/>
    </source>
</evidence>
<keyword evidence="13 17" id="KW-0457">Lysine biosynthesis</keyword>
<evidence type="ECO:0000256" key="1">
    <source>
        <dbReference type="ARBA" id="ARBA00003422"/>
    </source>
</evidence>
<dbReference type="Proteomes" id="UP000320475">
    <property type="component" value="Unassembled WGS sequence"/>
</dbReference>
<comment type="function">
    <text evidence="1 17">Catalyzes the reversible hydration of cis-homoaconitate to (2R,3S)-homoisocitrate, a step in the alpha-aminoadipate pathway for lysine biosynthesis.</text>
</comment>
<evidence type="ECO:0000256" key="4">
    <source>
        <dbReference type="ARBA" id="ARBA00007185"/>
    </source>
</evidence>
<dbReference type="Gene3D" id="3.30.499.10">
    <property type="entry name" value="Aconitase, domain 3"/>
    <property type="match status" value="2"/>
</dbReference>
<dbReference type="Pfam" id="PF00330">
    <property type="entry name" value="Aconitase"/>
    <property type="match status" value="1"/>
</dbReference>
<dbReference type="OrthoDB" id="10262323at2759"/>
<comment type="similarity">
    <text evidence="4 17">Belongs to the aconitase/IPM isomerase family.</text>
</comment>
<evidence type="ECO:0000256" key="16">
    <source>
        <dbReference type="ARBA" id="ARBA00032706"/>
    </source>
</evidence>
<dbReference type="InterPro" id="IPR015928">
    <property type="entry name" value="Aconitase/3IPM_dehydase_swvl"/>
</dbReference>
<dbReference type="GO" id="GO:0046872">
    <property type="term" value="F:metal ion binding"/>
    <property type="evidence" value="ECO:0007669"/>
    <property type="project" value="UniProtKB-UniRule"/>
</dbReference>
<comment type="cofactor">
    <cofactor evidence="17">
        <name>[4Fe-4S] cluster</name>
        <dbReference type="ChEBI" id="CHEBI:49883"/>
    </cofactor>
    <text evidence="17">Binds 1 [4Fe-4S] cluster per subunit.</text>
</comment>
<dbReference type="EMBL" id="QEAN01000063">
    <property type="protein sequence ID" value="TPX50741.1"/>
    <property type="molecule type" value="Genomic_DNA"/>
</dbReference>
<reference evidence="22 23" key="1">
    <citation type="journal article" date="2019" name="Sci. Rep.">
        <title>Comparative genomics of chytrid fungi reveal insights into the obligate biotrophic and pathogenic lifestyle of Synchytrium endobioticum.</title>
        <authorList>
            <person name="van de Vossenberg B.T.L.H."/>
            <person name="Warris S."/>
            <person name="Nguyen H.D.T."/>
            <person name="van Gent-Pelzer M.P.E."/>
            <person name="Joly D.L."/>
            <person name="van de Geest H.C."/>
            <person name="Bonants P.J.M."/>
            <person name="Smith D.S."/>
            <person name="Levesque C.A."/>
            <person name="van der Lee T.A.J."/>
        </authorList>
    </citation>
    <scope>NUCLEOTIDE SEQUENCE [LARGE SCALE GENOMIC DNA]</scope>
    <source>
        <strain evidence="20 23">LEV6574</strain>
        <strain evidence="21 22">MB42</strain>
    </source>
</reference>
<evidence type="ECO:0000313" key="22">
    <source>
        <dbReference type="Proteomes" id="UP000317494"/>
    </source>
</evidence>
<keyword evidence="8 17" id="KW-0479">Metal-binding</keyword>
<dbReference type="VEuPathDB" id="FungiDB:SeMB42_g02158"/>
<evidence type="ECO:0000256" key="3">
    <source>
        <dbReference type="ARBA" id="ARBA00005106"/>
    </source>
</evidence>
<evidence type="ECO:0000256" key="11">
    <source>
        <dbReference type="ARBA" id="ARBA00023014"/>
    </source>
</evidence>
<dbReference type="InterPro" id="IPR004418">
    <property type="entry name" value="Homoaconitase_mito"/>
</dbReference>
<dbReference type="NCBIfam" id="TIGR00139">
    <property type="entry name" value="h_aconitase"/>
    <property type="match status" value="1"/>
</dbReference>
<dbReference type="GO" id="GO:0004409">
    <property type="term" value="F:homoaconitate hydratase activity"/>
    <property type="evidence" value="ECO:0007669"/>
    <property type="project" value="UniProtKB-UniRule"/>
</dbReference>
<keyword evidence="9 17" id="KW-0809">Transit peptide</keyword>
<keyword evidence="10 17" id="KW-0408">Iron</keyword>
<dbReference type="PANTHER" id="PTHR43822">
    <property type="entry name" value="HOMOACONITASE, MITOCHONDRIAL-RELATED"/>
    <property type="match status" value="1"/>
</dbReference>
<evidence type="ECO:0000256" key="17">
    <source>
        <dbReference type="RuleBase" id="RU362038"/>
    </source>
</evidence>
<comment type="catalytic activity">
    <reaction evidence="15 17">
        <text>(2R,3S)-homoisocitrate = cis-homoaconitate + H2O</text>
        <dbReference type="Rhea" id="RHEA:15485"/>
        <dbReference type="ChEBI" id="CHEBI:15377"/>
        <dbReference type="ChEBI" id="CHEBI:15404"/>
        <dbReference type="ChEBI" id="CHEBI:58174"/>
        <dbReference type="EC" id="4.2.1.36"/>
    </reaction>
</comment>
<dbReference type="InterPro" id="IPR018136">
    <property type="entry name" value="Aconitase_4Fe-4S_BS"/>
</dbReference>
<protein>
    <recommendedName>
        <fullName evidence="6 17">Homoaconitase, mitochondrial</fullName>
        <ecNumber evidence="5 17">4.2.1.36</ecNumber>
    </recommendedName>
    <alternativeName>
        <fullName evidence="16 17">Homoaconitate hydratase</fullName>
    </alternativeName>
</protein>
<dbReference type="AlphaFoldDB" id="A0A507DH65"/>
<evidence type="ECO:0000256" key="6">
    <source>
        <dbReference type="ARBA" id="ARBA00021560"/>
    </source>
</evidence>
<keyword evidence="7 17" id="KW-0028">Amino-acid biosynthesis</keyword>
<dbReference type="PANTHER" id="PTHR43822:SF2">
    <property type="entry name" value="HOMOACONITASE, MITOCHONDRIAL"/>
    <property type="match status" value="1"/>
</dbReference>
<evidence type="ECO:0000256" key="2">
    <source>
        <dbReference type="ARBA" id="ARBA00004173"/>
    </source>
</evidence>
<comment type="subcellular location">
    <subcellularLocation>
        <location evidence="2 17">Mitochondrion</location>
    </subcellularLocation>
</comment>
<dbReference type="GO" id="GO:0019878">
    <property type="term" value="P:lysine biosynthetic process via aminoadipic acid"/>
    <property type="evidence" value="ECO:0007669"/>
    <property type="project" value="UniProtKB-UniRule"/>
</dbReference>
<evidence type="ECO:0000259" key="19">
    <source>
        <dbReference type="Pfam" id="PF00694"/>
    </source>
</evidence>
<evidence type="ECO:0000256" key="10">
    <source>
        <dbReference type="ARBA" id="ARBA00023004"/>
    </source>
</evidence>
<dbReference type="EC" id="4.2.1.36" evidence="5 17"/>
<dbReference type="Proteomes" id="UP000317494">
    <property type="component" value="Unassembled WGS sequence"/>
</dbReference>
<dbReference type="InterPro" id="IPR001030">
    <property type="entry name" value="Acoase/IPM_deHydtase_lsu_aba"/>
</dbReference>